<reference evidence="1 2" key="2">
    <citation type="journal article" date="2017" name="Front. Plant Sci.">
        <title>Gene Classification and Mining of Molecular Markers Useful in Red Clover (Trifolium pratense) Breeding.</title>
        <authorList>
            <person name="Istvanek J."/>
            <person name="Dluhosova J."/>
            <person name="Dluhos P."/>
            <person name="Patkova L."/>
            <person name="Nedelnik J."/>
            <person name="Repkova J."/>
        </authorList>
    </citation>
    <scope>NUCLEOTIDE SEQUENCE [LARGE SCALE GENOMIC DNA]</scope>
    <source>
        <strain evidence="2">cv. Tatra</strain>
        <tissue evidence="1">Young leaves</tissue>
    </source>
</reference>
<dbReference type="AlphaFoldDB" id="A0A2K3KJG0"/>
<gene>
    <name evidence="1" type="ORF">L195_g063040</name>
</gene>
<dbReference type="Proteomes" id="UP000236291">
    <property type="component" value="Unassembled WGS sequence"/>
</dbReference>
<protein>
    <submittedName>
        <fullName evidence="1">Uncharacterized protein</fullName>
    </submittedName>
</protein>
<dbReference type="EMBL" id="ASHM01193127">
    <property type="protein sequence ID" value="PNX66412.1"/>
    <property type="molecule type" value="Genomic_DNA"/>
</dbReference>
<proteinExistence type="predicted"/>
<sequence>VTTLATTLSRTVQHLCPAITLPGHPMTTLPTGVTRVIPGALLPKAS</sequence>
<accession>A0A2K3KJG0</accession>
<evidence type="ECO:0000313" key="1">
    <source>
        <dbReference type="EMBL" id="PNX66412.1"/>
    </source>
</evidence>
<reference evidence="1 2" key="1">
    <citation type="journal article" date="2014" name="Am. J. Bot.">
        <title>Genome assembly and annotation for red clover (Trifolium pratense; Fabaceae).</title>
        <authorList>
            <person name="Istvanek J."/>
            <person name="Jaros M."/>
            <person name="Krenek A."/>
            <person name="Repkova J."/>
        </authorList>
    </citation>
    <scope>NUCLEOTIDE SEQUENCE [LARGE SCALE GENOMIC DNA]</scope>
    <source>
        <strain evidence="2">cv. Tatra</strain>
        <tissue evidence="1">Young leaves</tissue>
    </source>
</reference>
<evidence type="ECO:0000313" key="2">
    <source>
        <dbReference type="Proteomes" id="UP000236291"/>
    </source>
</evidence>
<comment type="caution">
    <text evidence="1">The sequence shown here is derived from an EMBL/GenBank/DDBJ whole genome shotgun (WGS) entry which is preliminary data.</text>
</comment>
<organism evidence="1 2">
    <name type="scientific">Trifolium pratense</name>
    <name type="common">Red clover</name>
    <dbReference type="NCBI Taxonomy" id="57577"/>
    <lineage>
        <taxon>Eukaryota</taxon>
        <taxon>Viridiplantae</taxon>
        <taxon>Streptophyta</taxon>
        <taxon>Embryophyta</taxon>
        <taxon>Tracheophyta</taxon>
        <taxon>Spermatophyta</taxon>
        <taxon>Magnoliopsida</taxon>
        <taxon>eudicotyledons</taxon>
        <taxon>Gunneridae</taxon>
        <taxon>Pentapetalae</taxon>
        <taxon>rosids</taxon>
        <taxon>fabids</taxon>
        <taxon>Fabales</taxon>
        <taxon>Fabaceae</taxon>
        <taxon>Papilionoideae</taxon>
        <taxon>50 kb inversion clade</taxon>
        <taxon>NPAAA clade</taxon>
        <taxon>Hologalegina</taxon>
        <taxon>IRL clade</taxon>
        <taxon>Trifolieae</taxon>
        <taxon>Trifolium</taxon>
    </lineage>
</organism>
<feature type="non-terminal residue" evidence="1">
    <location>
        <position position="1"/>
    </location>
</feature>
<name>A0A2K3KJG0_TRIPR</name>